<dbReference type="HAMAP" id="MF_01633">
    <property type="entry name" value="QueC"/>
    <property type="match status" value="1"/>
</dbReference>
<dbReference type="EMBL" id="LR796771">
    <property type="protein sequence ID" value="CAB4165263.1"/>
    <property type="molecule type" value="Genomic_DNA"/>
</dbReference>
<evidence type="ECO:0000256" key="2">
    <source>
        <dbReference type="ARBA" id="ARBA00022598"/>
    </source>
</evidence>
<dbReference type="SUPFAM" id="SSF52402">
    <property type="entry name" value="Adenine nucleotide alpha hydrolases-like"/>
    <property type="match status" value="1"/>
</dbReference>
<evidence type="ECO:0000256" key="7">
    <source>
        <dbReference type="ARBA" id="ARBA00037993"/>
    </source>
</evidence>
<comment type="catalytic activity">
    <reaction evidence="9">
        <text>7-carboxy-7-carbaguanine + NH4(+) + 2 ATP = 7-cyano-7-carbaguanine + 2 AMP + 2 diphosphate + 2 H(+)</text>
        <dbReference type="Rhea" id="RHEA:27982"/>
        <dbReference type="ChEBI" id="CHEBI:15378"/>
        <dbReference type="ChEBI" id="CHEBI:28938"/>
        <dbReference type="ChEBI" id="CHEBI:30616"/>
        <dbReference type="ChEBI" id="CHEBI:33019"/>
        <dbReference type="ChEBI" id="CHEBI:45075"/>
        <dbReference type="ChEBI" id="CHEBI:61036"/>
        <dbReference type="ChEBI" id="CHEBI:456215"/>
        <dbReference type="EC" id="6.3.4.20"/>
    </reaction>
</comment>
<evidence type="ECO:0000256" key="6">
    <source>
        <dbReference type="ARBA" id="ARBA00022840"/>
    </source>
</evidence>
<protein>
    <recommendedName>
        <fullName evidence="8">7-cyano-7-deazaguanine synthase</fullName>
        <ecNumber evidence="8">6.3.4.20</ecNumber>
    </recommendedName>
</protein>
<keyword evidence="5" id="KW-0862">Zinc</keyword>
<organism evidence="10">
    <name type="scientific">uncultured Caudovirales phage</name>
    <dbReference type="NCBI Taxonomy" id="2100421"/>
    <lineage>
        <taxon>Viruses</taxon>
        <taxon>Duplodnaviria</taxon>
        <taxon>Heunggongvirae</taxon>
        <taxon>Uroviricota</taxon>
        <taxon>Caudoviricetes</taxon>
        <taxon>Peduoviridae</taxon>
        <taxon>Maltschvirus</taxon>
        <taxon>Maltschvirus maltsch</taxon>
    </lineage>
</organism>
<dbReference type="PIRSF" id="PIRSF006293">
    <property type="entry name" value="ExsB"/>
    <property type="match status" value="1"/>
</dbReference>
<reference evidence="10" key="1">
    <citation type="submission" date="2020-04" db="EMBL/GenBank/DDBJ databases">
        <authorList>
            <person name="Chiriac C."/>
            <person name="Salcher M."/>
            <person name="Ghai R."/>
            <person name="Kavagutti S V."/>
        </authorList>
    </citation>
    <scope>NUCLEOTIDE SEQUENCE</scope>
</reference>
<evidence type="ECO:0000256" key="9">
    <source>
        <dbReference type="ARBA" id="ARBA00047890"/>
    </source>
</evidence>
<keyword evidence="3" id="KW-0479">Metal-binding</keyword>
<keyword evidence="6" id="KW-0067">ATP-binding</keyword>
<dbReference type="EC" id="6.3.4.20" evidence="8"/>
<keyword evidence="4" id="KW-0547">Nucleotide-binding</keyword>
<evidence type="ECO:0000256" key="1">
    <source>
        <dbReference type="ARBA" id="ARBA00005061"/>
    </source>
</evidence>
<comment type="similarity">
    <text evidence="7">Belongs to the QueC family.</text>
</comment>
<dbReference type="Gene3D" id="3.40.50.620">
    <property type="entry name" value="HUPs"/>
    <property type="match status" value="1"/>
</dbReference>
<name>A0A6J5P1U1_9CAUD</name>
<keyword evidence="2" id="KW-0436">Ligase</keyword>
<proteinExistence type="inferred from homology"/>
<evidence type="ECO:0000256" key="3">
    <source>
        <dbReference type="ARBA" id="ARBA00022723"/>
    </source>
</evidence>
<comment type="pathway">
    <text evidence="1">Purine metabolism; 7-cyano-7-deazaguanine biosynthesis.</text>
</comment>
<dbReference type="GO" id="GO:0005524">
    <property type="term" value="F:ATP binding"/>
    <property type="evidence" value="ECO:0007669"/>
    <property type="project" value="UniProtKB-KW"/>
</dbReference>
<dbReference type="GO" id="GO:0046872">
    <property type="term" value="F:metal ion binding"/>
    <property type="evidence" value="ECO:0007669"/>
    <property type="project" value="UniProtKB-KW"/>
</dbReference>
<evidence type="ECO:0000256" key="5">
    <source>
        <dbReference type="ARBA" id="ARBA00022833"/>
    </source>
</evidence>
<dbReference type="NCBIfam" id="TIGR00364">
    <property type="entry name" value="7-cyano-7-deazaguanine synthase QueC"/>
    <property type="match status" value="1"/>
</dbReference>
<dbReference type="GO" id="GO:0016874">
    <property type="term" value="F:ligase activity"/>
    <property type="evidence" value="ECO:0007669"/>
    <property type="project" value="UniProtKB-KW"/>
</dbReference>
<accession>A0A6J5P1U1</accession>
<sequence>MMTSSKIVCIYSGGMDSFTMVHKAHKTGNLHSCLSFDYGQRHKKELQYAAAECARLGVGHYVIDLSVLTPHLLGSALTDAVAMPEGHYAEENMKLTVVPNRNMIMLSIAMAYAVSHKLDEVWYGAHAGDHTIYPDCREEFTDKMNAVAAIANWVPVQIHAPLQHDTKRTILQLGQDLGLTAKDYERTWTCYAGGEKACGRCGSCRERLEAFDEMGWVDPGPYEEA</sequence>
<evidence type="ECO:0000313" key="10">
    <source>
        <dbReference type="EMBL" id="CAB4165263.1"/>
    </source>
</evidence>
<dbReference type="InterPro" id="IPR014729">
    <property type="entry name" value="Rossmann-like_a/b/a_fold"/>
</dbReference>
<dbReference type="PANTHER" id="PTHR42914">
    <property type="entry name" value="7-CYANO-7-DEAZAGUANINE SYNTHASE"/>
    <property type="match status" value="1"/>
</dbReference>
<dbReference type="Pfam" id="PF06508">
    <property type="entry name" value="QueC"/>
    <property type="match status" value="1"/>
</dbReference>
<dbReference type="PANTHER" id="PTHR42914:SF1">
    <property type="entry name" value="7-CYANO-7-DEAZAGUANINE SYNTHASE"/>
    <property type="match status" value="1"/>
</dbReference>
<gene>
    <name evidence="10" type="ORF">UFOVP820_27</name>
</gene>
<dbReference type="CDD" id="cd01995">
    <property type="entry name" value="QueC-like"/>
    <property type="match status" value="1"/>
</dbReference>
<dbReference type="InterPro" id="IPR018317">
    <property type="entry name" value="QueC"/>
</dbReference>
<evidence type="ECO:0000256" key="8">
    <source>
        <dbReference type="ARBA" id="ARBA00039149"/>
    </source>
</evidence>
<evidence type="ECO:0000256" key="4">
    <source>
        <dbReference type="ARBA" id="ARBA00022741"/>
    </source>
</evidence>